<evidence type="ECO:0000256" key="11">
    <source>
        <dbReference type="RuleBase" id="RU000394"/>
    </source>
</evidence>
<evidence type="ECO:0000256" key="12">
    <source>
        <dbReference type="SAM" id="Coils"/>
    </source>
</evidence>
<evidence type="ECO:0000313" key="16">
    <source>
        <dbReference type="Proteomes" id="UP000243217"/>
    </source>
</evidence>
<accession>A0A1W0A2L5</accession>
<dbReference type="SUPFAM" id="SSF52540">
    <property type="entry name" value="P-loop containing nucleoside triphosphate hydrolases"/>
    <property type="match status" value="1"/>
</dbReference>
<evidence type="ECO:0000256" key="8">
    <source>
        <dbReference type="ARBA" id="ARBA00023212"/>
    </source>
</evidence>
<keyword evidence="6 12" id="KW-0175">Coiled coil</keyword>
<dbReference type="GO" id="GO:0005874">
    <property type="term" value="C:microtubule"/>
    <property type="evidence" value="ECO:0007669"/>
    <property type="project" value="UniProtKB-KW"/>
</dbReference>
<comment type="caution">
    <text evidence="10">Lacks conserved residue(s) required for the propagation of feature annotation.</text>
</comment>
<feature type="coiled-coil region" evidence="12">
    <location>
        <begin position="387"/>
        <end position="437"/>
    </location>
</feature>
<dbReference type="Proteomes" id="UP000243217">
    <property type="component" value="Unassembled WGS sequence"/>
</dbReference>
<dbReference type="InterPro" id="IPR036961">
    <property type="entry name" value="Kinesin_motor_dom_sf"/>
</dbReference>
<feature type="region of interest" description="Disordered" evidence="13">
    <location>
        <begin position="554"/>
        <end position="583"/>
    </location>
</feature>
<dbReference type="Gene3D" id="3.40.850.10">
    <property type="entry name" value="Kinesin motor domain"/>
    <property type="match status" value="1"/>
</dbReference>
<dbReference type="GO" id="GO:0007010">
    <property type="term" value="P:cytoskeleton organization"/>
    <property type="evidence" value="ECO:0007669"/>
    <property type="project" value="UniProtKB-ARBA"/>
</dbReference>
<sequence>MTIEDRNEDTLAQQECVRVIVRVRPTNARELKENPPDVVALQAKNSDIPNHILVKSSSWDVDVGYTYDAAFGTSTTQEVIYNYLQSSVEQVVQGFNCTIFAYGQTAPYQDLGTGKTHTMMGPDNALPLQEGMPLPGDSGVIPRAVNSIFQELKTVGLSGAGAVVHCSYMQIYNNQVYDLLQASNVHEQKPLQVREMIKGNAKHIYVSGISEFRVANANDVMQLLKLGSQNRTIRATECNEKSSRSHALLQVNIEVESRGSESTTIIRRAKLNLVDLAGSEKWDTDIVMSNDRTRELRNINASLSALGNVIAALTDKKRTHIPYRDSKLTRLLQDSLGGNTRTIVIATISPSEAAIEETLSTLQFAERAKQISLNIQVNEVVDDAILLARAQKEIAKLEQLLQAQPNKEQLGALEAQVASLQEELKAVKEENQQLKLQLQSQPGQLPPTPQNEGIIKKGIVQQESQLSLTVSPAITQQEEASVDSELRTYDVQAQQQLNQLHRLQSERRQLEAQLQAMQEPQPFGPEDDELCPMCQRVIDHHTDTELDHCIELETQASEPQSRPKSSDSTASLPAIQRPSSKASFRKEVVSPYLESNILRENVKSPAPVLSKHPVPLKPKVKTQPSIVKQLKARQKAKEKLAASPYVDGAKKQDTIIESNQTTKTITTTVLSNDVRDIGLNLTIYSYR</sequence>
<evidence type="ECO:0000256" key="6">
    <source>
        <dbReference type="ARBA" id="ARBA00023054"/>
    </source>
</evidence>
<evidence type="ECO:0000256" key="4">
    <source>
        <dbReference type="ARBA" id="ARBA00022741"/>
    </source>
</evidence>
<dbReference type="PRINTS" id="PR00380">
    <property type="entry name" value="KINESINHEAVY"/>
</dbReference>
<dbReference type="FunFam" id="3.40.850.10:FF:000019">
    <property type="entry name" value="Kinesin-like protein KIN-5D"/>
    <property type="match status" value="1"/>
</dbReference>
<keyword evidence="4 11" id="KW-0547">Nucleotide-binding</keyword>
<dbReference type="STRING" id="74557.A0A1W0A2L5"/>
<evidence type="ECO:0000256" key="10">
    <source>
        <dbReference type="PROSITE-ProRule" id="PRU00283"/>
    </source>
</evidence>
<keyword evidence="8" id="KW-0206">Cytoskeleton</keyword>
<dbReference type="GO" id="GO:0005524">
    <property type="term" value="F:ATP binding"/>
    <property type="evidence" value="ECO:0007669"/>
    <property type="project" value="UniProtKB-KW"/>
</dbReference>
<evidence type="ECO:0000313" key="15">
    <source>
        <dbReference type="EMBL" id="OQS04421.1"/>
    </source>
</evidence>
<evidence type="ECO:0000256" key="5">
    <source>
        <dbReference type="ARBA" id="ARBA00022840"/>
    </source>
</evidence>
<evidence type="ECO:0000256" key="9">
    <source>
        <dbReference type="ARBA" id="ARBA00034704"/>
    </source>
</evidence>
<protein>
    <recommendedName>
        <fullName evidence="11">Kinesin-like protein</fullName>
    </recommendedName>
</protein>
<keyword evidence="2" id="KW-0963">Cytoplasm</keyword>
<keyword evidence="7 11" id="KW-0505">Motor protein</keyword>
<dbReference type="InterPro" id="IPR019821">
    <property type="entry name" value="Kinesin_motor_CS"/>
</dbReference>
<organism evidence="15 16">
    <name type="scientific">Thraustotheca clavata</name>
    <dbReference type="NCBI Taxonomy" id="74557"/>
    <lineage>
        <taxon>Eukaryota</taxon>
        <taxon>Sar</taxon>
        <taxon>Stramenopiles</taxon>
        <taxon>Oomycota</taxon>
        <taxon>Saprolegniomycetes</taxon>
        <taxon>Saprolegniales</taxon>
        <taxon>Achlyaceae</taxon>
        <taxon>Thraustotheca</taxon>
    </lineage>
</organism>
<dbReference type="GO" id="GO:0007018">
    <property type="term" value="P:microtubule-based movement"/>
    <property type="evidence" value="ECO:0007669"/>
    <property type="project" value="InterPro"/>
</dbReference>
<feature type="coiled-coil region" evidence="12">
    <location>
        <begin position="486"/>
        <end position="520"/>
    </location>
</feature>
<dbReference type="InterPro" id="IPR027417">
    <property type="entry name" value="P-loop_NTPase"/>
</dbReference>
<dbReference type="InterPro" id="IPR027640">
    <property type="entry name" value="Kinesin-like_fam"/>
</dbReference>
<evidence type="ECO:0000256" key="13">
    <source>
        <dbReference type="SAM" id="MobiDB-lite"/>
    </source>
</evidence>
<evidence type="ECO:0000259" key="14">
    <source>
        <dbReference type="PROSITE" id="PS50067"/>
    </source>
</evidence>
<keyword evidence="3 11" id="KW-0493">Microtubule</keyword>
<dbReference type="OrthoDB" id="3176171at2759"/>
<evidence type="ECO:0000256" key="2">
    <source>
        <dbReference type="ARBA" id="ARBA00022490"/>
    </source>
</evidence>
<comment type="similarity">
    <text evidence="9">Belongs to the TRAFAC class myosin-kinesin ATPase superfamily. Kinesin family. KIN-5/BimC subfamily.</text>
</comment>
<keyword evidence="16" id="KW-1185">Reference proteome</keyword>
<dbReference type="PROSITE" id="PS00411">
    <property type="entry name" value="KINESIN_MOTOR_1"/>
    <property type="match status" value="1"/>
</dbReference>
<dbReference type="PANTHER" id="PTHR47968:SF36">
    <property type="entry name" value="KINESIN HEAVY CHAIN ISOFORM X1"/>
    <property type="match status" value="1"/>
</dbReference>
<feature type="domain" description="Kinesin motor" evidence="14">
    <location>
        <begin position="16"/>
        <end position="371"/>
    </location>
</feature>
<dbReference type="GO" id="GO:0003777">
    <property type="term" value="F:microtubule motor activity"/>
    <property type="evidence" value="ECO:0007669"/>
    <property type="project" value="InterPro"/>
</dbReference>
<feature type="compositionally biased region" description="Polar residues" evidence="13">
    <location>
        <begin position="554"/>
        <end position="582"/>
    </location>
</feature>
<proteinExistence type="inferred from homology"/>
<evidence type="ECO:0000256" key="3">
    <source>
        <dbReference type="ARBA" id="ARBA00022701"/>
    </source>
</evidence>
<dbReference type="PROSITE" id="PS50067">
    <property type="entry name" value="KINESIN_MOTOR_2"/>
    <property type="match status" value="1"/>
</dbReference>
<keyword evidence="5 11" id="KW-0067">ATP-binding</keyword>
<evidence type="ECO:0000256" key="1">
    <source>
        <dbReference type="ARBA" id="ARBA00004245"/>
    </source>
</evidence>
<dbReference type="InterPro" id="IPR001752">
    <property type="entry name" value="Kinesin_motor_dom"/>
</dbReference>
<name>A0A1W0A2L5_9STRA</name>
<comment type="subcellular location">
    <subcellularLocation>
        <location evidence="1">Cytoplasm</location>
        <location evidence="1">Cytoskeleton</location>
    </subcellularLocation>
</comment>
<dbReference type="CDD" id="cd00106">
    <property type="entry name" value="KISc"/>
    <property type="match status" value="1"/>
</dbReference>
<evidence type="ECO:0000256" key="7">
    <source>
        <dbReference type="ARBA" id="ARBA00023175"/>
    </source>
</evidence>
<comment type="caution">
    <text evidence="15">The sequence shown here is derived from an EMBL/GenBank/DDBJ whole genome shotgun (WGS) entry which is preliminary data.</text>
</comment>
<dbReference type="AlphaFoldDB" id="A0A1W0A2L5"/>
<gene>
    <name evidence="15" type="ORF">THRCLA_03341</name>
</gene>
<dbReference type="SMART" id="SM00129">
    <property type="entry name" value="KISc"/>
    <property type="match status" value="1"/>
</dbReference>
<dbReference type="PANTHER" id="PTHR47968">
    <property type="entry name" value="CENTROMERE PROTEIN E"/>
    <property type="match status" value="1"/>
</dbReference>
<dbReference type="EMBL" id="JNBS01000617">
    <property type="protein sequence ID" value="OQS04421.1"/>
    <property type="molecule type" value="Genomic_DNA"/>
</dbReference>
<dbReference type="GO" id="GO:0008017">
    <property type="term" value="F:microtubule binding"/>
    <property type="evidence" value="ECO:0007669"/>
    <property type="project" value="InterPro"/>
</dbReference>
<reference evidence="15 16" key="1">
    <citation type="journal article" date="2014" name="Genome Biol. Evol.">
        <title>The secreted proteins of Achlya hypogyna and Thraustotheca clavata identify the ancestral oomycete secretome and reveal gene acquisitions by horizontal gene transfer.</title>
        <authorList>
            <person name="Misner I."/>
            <person name="Blouin N."/>
            <person name="Leonard G."/>
            <person name="Richards T.A."/>
            <person name="Lane C.E."/>
        </authorList>
    </citation>
    <scope>NUCLEOTIDE SEQUENCE [LARGE SCALE GENOMIC DNA]</scope>
    <source>
        <strain evidence="15 16">ATCC 34112</strain>
    </source>
</reference>
<dbReference type="Pfam" id="PF00225">
    <property type="entry name" value="Kinesin"/>
    <property type="match status" value="1"/>
</dbReference>